<name>A0A409W0B8_9AGAR</name>
<comment type="caution">
    <text evidence="1">The sequence shown here is derived from an EMBL/GenBank/DDBJ whole genome shotgun (WGS) entry which is preliminary data.</text>
</comment>
<proteinExistence type="predicted"/>
<dbReference type="Proteomes" id="UP000284842">
    <property type="component" value="Unassembled WGS sequence"/>
</dbReference>
<dbReference type="EMBL" id="NHTK01005892">
    <property type="protein sequence ID" value="PPQ71954.1"/>
    <property type="molecule type" value="Genomic_DNA"/>
</dbReference>
<accession>A0A409W0B8</accession>
<reference evidence="1 2" key="1">
    <citation type="journal article" date="2018" name="Evol. Lett.">
        <title>Horizontal gene cluster transfer increased hallucinogenic mushroom diversity.</title>
        <authorList>
            <person name="Reynolds H.T."/>
            <person name="Vijayakumar V."/>
            <person name="Gluck-Thaler E."/>
            <person name="Korotkin H.B."/>
            <person name="Matheny P.B."/>
            <person name="Slot J.C."/>
        </authorList>
    </citation>
    <scope>NUCLEOTIDE SEQUENCE [LARGE SCALE GENOMIC DNA]</scope>
    <source>
        <strain evidence="1 2">2629</strain>
    </source>
</reference>
<dbReference type="AlphaFoldDB" id="A0A409W0B8"/>
<evidence type="ECO:0008006" key="3">
    <source>
        <dbReference type="Google" id="ProtNLM"/>
    </source>
</evidence>
<protein>
    <recommendedName>
        <fullName evidence="3">F-box domain-containing protein</fullName>
    </recommendedName>
</protein>
<evidence type="ECO:0000313" key="1">
    <source>
        <dbReference type="EMBL" id="PPQ71954.1"/>
    </source>
</evidence>
<evidence type="ECO:0000313" key="2">
    <source>
        <dbReference type="Proteomes" id="UP000284842"/>
    </source>
</evidence>
<sequence length="439" mass="51097">MAHLQLPYELYQPIFNEIKQEQSALQSSALACRAFASICQKHLFHRITLTYHVSSTDPRTRQLKRILQDSPHIATHVQVVTLKLAWLPLEVPRNTTINDDVVLEECLWMFENLSKFQVIPMESSTDRRWPIAISPLSKRLKYSIADILSTASISEMHLRNGFVLPLNVLQDLQHLKRLVLDDAALGDWNQVMGHLEDPSIGNRHIQLEKLWLEIGYQDYATPFFLHKQCYLHLNYLTSLSLTFPAKLDTYEHLNQIFQICGLSLEFLYLRPRYQFLTSSSVFSGHSLDITPLTNLHTLHLSIGWEISRLPFERRFSDQYATKSFAPRWAHTLLSTPLNATRPLPNLTKVVFRCFLMHEMQSWPFDMGEWLCLDDIMAQYPVLNDVKFYLHPKDCSGVVLEVFRKKFYESFRMLSSRNALNVAVDPYPGRSHVFNDMFPL</sequence>
<organism evidence="1 2">
    <name type="scientific">Panaeolus cyanescens</name>
    <dbReference type="NCBI Taxonomy" id="181874"/>
    <lineage>
        <taxon>Eukaryota</taxon>
        <taxon>Fungi</taxon>
        <taxon>Dikarya</taxon>
        <taxon>Basidiomycota</taxon>
        <taxon>Agaricomycotina</taxon>
        <taxon>Agaricomycetes</taxon>
        <taxon>Agaricomycetidae</taxon>
        <taxon>Agaricales</taxon>
        <taxon>Agaricineae</taxon>
        <taxon>Galeropsidaceae</taxon>
        <taxon>Panaeolus</taxon>
    </lineage>
</organism>
<keyword evidence="2" id="KW-1185">Reference proteome</keyword>
<gene>
    <name evidence="1" type="ORF">CVT24_007919</name>
</gene>
<dbReference type="STRING" id="181874.A0A409W0B8"/>
<dbReference type="InParanoid" id="A0A409W0B8"/>
<dbReference type="OrthoDB" id="2885385at2759"/>